<reference evidence="2 3" key="1">
    <citation type="journal article" date="2023" name="Arcadia Sci">
        <title>De novo assembly of a long-read Amblyomma americanum tick genome.</title>
        <authorList>
            <person name="Chou S."/>
            <person name="Poskanzer K.E."/>
            <person name="Rollins M."/>
            <person name="Thuy-Boun P.S."/>
        </authorList>
    </citation>
    <scope>NUCLEOTIDE SEQUENCE [LARGE SCALE GENOMIC DNA]</scope>
    <source>
        <strain evidence="2">F_SG_1</strain>
        <tissue evidence="2">Salivary glands</tissue>
    </source>
</reference>
<sequence>MSYRAEFLLNTMFFIIWPVLLCRQRVVRQTPPKYQLLHSTTTSSTEDELEHIRRATSEIFIPIELPDGRKTRSHT</sequence>
<gene>
    <name evidence="2" type="ORF">V5799_010786</name>
</gene>
<accession>A0AAQ4EIZ3</accession>
<evidence type="ECO:0000256" key="1">
    <source>
        <dbReference type="SAM" id="SignalP"/>
    </source>
</evidence>
<evidence type="ECO:0000313" key="2">
    <source>
        <dbReference type="EMBL" id="KAK8774682.1"/>
    </source>
</evidence>
<dbReference type="EMBL" id="JARKHS020015152">
    <property type="protein sequence ID" value="KAK8774682.1"/>
    <property type="molecule type" value="Genomic_DNA"/>
</dbReference>
<evidence type="ECO:0008006" key="4">
    <source>
        <dbReference type="Google" id="ProtNLM"/>
    </source>
</evidence>
<organism evidence="2 3">
    <name type="scientific">Amblyomma americanum</name>
    <name type="common">Lone star tick</name>
    <dbReference type="NCBI Taxonomy" id="6943"/>
    <lineage>
        <taxon>Eukaryota</taxon>
        <taxon>Metazoa</taxon>
        <taxon>Ecdysozoa</taxon>
        <taxon>Arthropoda</taxon>
        <taxon>Chelicerata</taxon>
        <taxon>Arachnida</taxon>
        <taxon>Acari</taxon>
        <taxon>Parasitiformes</taxon>
        <taxon>Ixodida</taxon>
        <taxon>Ixodoidea</taxon>
        <taxon>Ixodidae</taxon>
        <taxon>Amblyomminae</taxon>
        <taxon>Amblyomma</taxon>
    </lineage>
</organism>
<keyword evidence="3" id="KW-1185">Reference proteome</keyword>
<evidence type="ECO:0000313" key="3">
    <source>
        <dbReference type="Proteomes" id="UP001321473"/>
    </source>
</evidence>
<proteinExistence type="predicted"/>
<comment type="caution">
    <text evidence="2">The sequence shown here is derived from an EMBL/GenBank/DDBJ whole genome shotgun (WGS) entry which is preliminary data.</text>
</comment>
<feature type="chain" id="PRO_5042957693" description="Secreted protein" evidence="1">
    <location>
        <begin position="30"/>
        <end position="75"/>
    </location>
</feature>
<protein>
    <recommendedName>
        <fullName evidence="4">Secreted protein</fullName>
    </recommendedName>
</protein>
<dbReference type="Proteomes" id="UP001321473">
    <property type="component" value="Unassembled WGS sequence"/>
</dbReference>
<name>A0AAQ4EIZ3_AMBAM</name>
<feature type="signal peptide" evidence="1">
    <location>
        <begin position="1"/>
        <end position="29"/>
    </location>
</feature>
<keyword evidence="1" id="KW-0732">Signal</keyword>
<dbReference type="AlphaFoldDB" id="A0AAQ4EIZ3"/>